<sequence length="457" mass="50965">SQQPASLDQTELKQAADTLECDTTSKTSGLDFQRTTEVENGDDSEFGDFDSVPKPQDESVAFQDSDDFADFSSAGCNQATDWNAFEDEQKDSCSWAAFAEEQAGESHHRKETWQSHRTEAPTRSGGPVLQKTDSFALASSQGTINKQSQELFFFFFLRTTLLSRLERIFEVCFPSMPVLEIEEEISSLNHLLEAGEKQMTTEETLANTGELMDVWTELQDIHDAYGLRYQWGGSHSNKKLLCSLGIDTRNILFFFFFFQPVIVPMYAAGLFFFFFSKEPLKPISAAEKIAFFFFFPPVSPEMNTCASDQFQCVSYPFLHINPSLGLPSIWLPTNTVTEFQASGGSTLLNLDFFGPVDDSSSSSTTTIPGVDPELYELTTSKLETSNANNRVTDAFARLMSTVEKASTSTRKPKKEEHLSEEAAKVISSLPDLTFMHAKVLMFPATLTPSTSCQEKVD</sequence>
<dbReference type="GO" id="GO:0030121">
    <property type="term" value="C:AP-1 adaptor complex"/>
    <property type="evidence" value="ECO:0007669"/>
    <property type="project" value="TreeGrafter"/>
</dbReference>
<accession>A0A7K5JVQ7</accession>
<feature type="domain" description="Aftiphilin clathrin-binding box" evidence="3">
    <location>
        <begin position="213"/>
        <end position="253"/>
    </location>
</feature>
<keyword evidence="2" id="KW-0812">Transmembrane</keyword>
<feature type="compositionally biased region" description="Polar residues" evidence="1">
    <location>
        <begin position="21"/>
        <end position="35"/>
    </location>
</feature>
<name>A0A7K5JVQ7_9TYRA</name>
<feature type="region of interest" description="Disordered" evidence="1">
    <location>
        <begin position="104"/>
        <end position="129"/>
    </location>
</feature>
<feature type="non-terminal residue" evidence="4">
    <location>
        <position position="457"/>
    </location>
</feature>
<evidence type="ECO:0000256" key="1">
    <source>
        <dbReference type="SAM" id="MobiDB-lite"/>
    </source>
</evidence>
<organism evidence="4 5">
    <name type="scientific">Mionectes macconnelli</name>
    <name type="common">McConnell's flycatcher</name>
    <dbReference type="NCBI Taxonomy" id="254557"/>
    <lineage>
        <taxon>Eukaryota</taxon>
        <taxon>Metazoa</taxon>
        <taxon>Chordata</taxon>
        <taxon>Craniata</taxon>
        <taxon>Vertebrata</taxon>
        <taxon>Euteleostomi</taxon>
        <taxon>Archelosauria</taxon>
        <taxon>Archosauria</taxon>
        <taxon>Dinosauria</taxon>
        <taxon>Saurischia</taxon>
        <taxon>Theropoda</taxon>
        <taxon>Coelurosauria</taxon>
        <taxon>Aves</taxon>
        <taxon>Neognathae</taxon>
        <taxon>Neoaves</taxon>
        <taxon>Telluraves</taxon>
        <taxon>Australaves</taxon>
        <taxon>Passeriformes</taxon>
        <taxon>Tyrannidae</taxon>
        <taxon>Mionectes</taxon>
    </lineage>
</organism>
<dbReference type="EMBL" id="VYZC01000110">
    <property type="protein sequence ID" value="NWS97916.1"/>
    <property type="molecule type" value="Genomic_DNA"/>
</dbReference>
<dbReference type="PANTHER" id="PTHR16156">
    <property type="entry name" value="AFTIPHILIN A-RELATED"/>
    <property type="match status" value="1"/>
</dbReference>
<evidence type="ECO:0000313" key="5">
    <source>
        <dbReference type="Proteomes" id="UP000525714"/>
    </source>
</evidence>
<gene>
    <name evidence="4" type="primary">Aftph</name>
    <name evidence="4" type="ORF">MIOMAC_R00826</name>
</gene>
<dbReference type="InterPro" id="IPR029205">
    <property type="entry name" value="Clathrin-bd"/>
</dbReference>
<dbReference type="AlphaFoldDB" id="A0A7K5JVQ7"/>
<keyword evidence="5" id="KW-1185">Reference proteome</keyword>
<dbReference type="Pfam" id="PF15045">
    <property type="entry name" value="Clathrin_bdg"/>
    <property type="match status" value="1"/>
</dbReference>
<feature type="non-terminal residue" evidence="4">
    <location>
        <position position="1"/>
    </location>
</feature>
<feature type="compositionally biased region" description="Acidic residues" evidence="1">
    <location>
        <begin position="39"/>
        <end position="48"/>
    </location>
</feature>
<feature type="transmembrane region" description="Helical" evidence="2">
    <location>
        <begin position="251"/>
        <end position="275"/>
    </location>
</feature>
<evidence type="ECO:0000256" key="2">
    <source>
        <dbReference type="SAM" id="Phobius"/>
    </source>
</evidence>
<evidence type="ECO:0000259" key="3">
    <source>
        <dbReference type="Pfam" id="PF15045"/>
    </source>
</evidence>
<proteinExistence type="predicted"/>
<dbReference type="GO" id="GO:0032588">
    <property type="term" value="C:trans-Golgi network membrane"/>
    <property type="evidence" value="ECO:0007669"/>
    <property type="project" value="InterPro"/>
</dbReference>
<keyword evidence="2" id="KW-0472">Membrane</keyword>
<protein>
    <submittedName>
        <fullName evidence="4">AFTIN protein</fullName>
    </submittedName>
</protein>
<feature type="compositionally biased region" description="Basic and acidic residues" evidence="1">
    <location>
        <begin position="104"/>
        <end position="120"/>
    </location>
</feature>
<dbReference type="Proteomes" id="UP000525714">
    <property type="component" value="Unassembled WGS sequence"/>
</dbReference>
<comment type="caution">
    <text evidence="4">The sequence shown here is derived from an EMBL/GenBank/DDBJ whole genome shotgun (WGS) entry which is preliminary data.</text>
</comment>
<feature type="region of interest" description="Disordered" evidence="1">
    <location>
        <begin position="1"/>
        <end position="59"/>
    </location>
</feature>
<dbReference type="GO" id="GO:0030276">
    <property type="term" value="F:clathrin binding"/>
    <property type="evidence" value="ECO:0007669"/>
    <property type="project" value="InterPro"/>
</dbReference>
<keyword evidence="2" id="KW-1133">Transmembrane helix</keyword>
<evidence type="ECO:0000313" key="4">
    <source>
        <dbReference type="EMBL" id="NWS97916.1"/>
    </source>
</evidence>
<reference evidence="4 5" key="1">
    <citation type="submission" date="2019-09" db="EMBL/GenBank/DDBJ databases">
        <title>Bird 10,000 Genomes (B10K) Project - Family phase.</title>
        <authorList>
            <person name="Zhang G."/>
        </authorList>
    </citation>
    <scope>NUCLEOTIDE SEQUENCE [LARGE SCALE GENOMIC DNA]</scope>
    <source>
        <strain evidence="4">B10K-DU-003-16</strain>
        <tissue evidence="4">Mixed tissue sample</tissue>
    </source>
</reference>
<dbReference type="PANTHER" id="PTHR16156:SF9">
    <property type="entry name" value="AFTIPHILIN"/>
    <property type="match status" value="1"/>
</dbReference>
<dbReference type="InterPro" id="IPR046359">
    <property type="entry name" value="Aftin-like"/>
</dbReference>